<dbReference type="Gene3D" id="3.10.450.50">
    <property type="match status" value="1"/>
</dbReference>
<gene>
    <name evidence="2" type="ORF">SAMN04488026_100644</name>
</gene>
<dbReference type="Pfam" id="PF12680">
    <property type="entry name" value="SnoaL_2"/>
    <property type="match status" value="1"/>
</dbReference>
<dbReference type="Proteomes" id="UP000199382">
    <property type="component" value="Unassembled WGS sequence"/>
</dbReference>
<evidence type="ECO:0000313" key="3">
    <source>
        <dbReference type="Proteomes" id="UP000199382"/>
    </source>
</evidence>
<dbReference type="AlphaFoldDB" id="A0A1G8MV65"/>
<evidence type="ECO:0000259" key="1">
    <source>
        <dbReference type="Pfam" id="PF12680"/>
    </source>
</evidence>
<organism evidence="2 3">
    <name type="scientific">Aliiruegeria lutimaris</name>
    <dbReference type="NCBI Taxonomy" id="571298"/>
    <lineage>
        <taxon>Bacteria</taxon>
        <taxon>Pseudomonadati</taxon>
        <taxon>Pseudomonadota</taxon>
        <taxon>Alphaproteobacteria</taxon>
        <taxon>Rhodobacterales</taxon>
        <taxon>Roseobacteraceae</taxon>
        <taxon>Aliiruegeria</taxon>
    </lineage>
</organism>
<proteinExistence type="predicted"/>
<evidence type="ECO:0000313" key="2">
    <source>
        <dbReference type="EMBL" id="SDI71220.1"/>
    </source>
</evidence>
<dbReference type="InterPro" id="IPR032710">
    <property type="entry name" value="NTF2-like_dom_sf"/>
</dbReference>
<dbReference type="EMBL" id="FNEK01000006">
    <property type="protein sequence ID" value="SDI71220.1"/>
    <property type="molecule type" value="Genomic_DNA"/>
</dbReference>
<dbReference type="RefSeq" id="WP_170844452.1">
    <property type="nucleotide sequence ID" value="NZ_FNEK01000006.1"/>
</dbReference>
<reference evidence="2 3" key="1">
    <citation type="submission" date="2016-10" db="EMBL/GenBank/DDBJ databases">
        <authorList>
            <person name="de Groot N.N."/>
        </authorList>
    </citation>
    <scope>NUCLEOTIDE SEQUENCE [LARGE SCALE GENOMIC DNA]</scope>
    <source>
        <strain evidence="2 3">DSM 25294</strain>
    </source>
</reference>
<dbReference type="SUPFAM" id="SSF54427">
    <property type="entry name" value="NTF2-like"/>
    <property type="match status" value="1"/>
</dbReference>
<name>A0A1G8MV65_9RHOB</name>
<sequence>MSLKTELQLMLDTYSEDFRARDVDACLAFFDEDCKFITPRGVFRGRSQVEQLHQSWIQENHAEREMQVQQIESIGNHVYAIWRFRDLVPDADTGKNAFCEGTALGVIRLDPDDGWLIVACSSNFDADQVVAPVAMTPAKAVA</sequence>
<feature type="domain" description="SnoaL-like" evidence="1">
    <location>
        <begin position="14"/>
        <end position="95"/>
    </location>
</feature>
<dbReference type="InterPro" id="IPR037401">
    <property type="entry name" value="SnoaL-like"/>
</dbReference>
<protein>
    <recommendedName>
        <fullName evidence="1">SnoaL-like domain-containing protein</fullName>
    </recommendedName>
</protein>
<accession>A0A1G8MV65</accession>
<keyword evidence="3" id="KW-1185">Reference proteome</keyword>